<dbReference type="Pfam" id="PF10588">
    <property type="entry name" value="NADH-G_4Fe-4S_3"/>
    <property type="match status" value="1"/>
</dbReference>
<dbReference type="PANTHER" id="PTHR43105">
    <property type="entry name" value="RESPIRATORY NITRATE REDUCTASE"/>
    <property type="match status" value="1"/>
</dbReference>
<keyword evidence="11" id="KW-0408">Iron</keyword>
<sequence>MMTDSQNQNTITIMADGNSYQTEPGESILNALERHGFHIPTLCYEEGLPIIGACRLCVVEISGARKLHPACSTPVADGMNIFTESEQVVEARREILKLLLANHDLRCLTCERNADCRLQDYCYRYKVEDTPYVGDTKNYPIDRSNPFFFRDYGKCIMCGKCVSICAEINGAYVYDFMDRGFDSKVTSAFDDELQNTTCTFCGMCVNVCPVGALVERSVEWRSRPWEVDKVLTTCPYCGVGCQMYLKVQDGEIVGVSRKKDSFTKGHLCGKGQFGWDFVHSKDRLTKPMIRKDGQLTEVSWDVAMEYISENLSRLYNESGSDAIAGLSSAKVTNEENYLFQKLLRTAFKTNHIDHCARLCHSSTVWGLATSFGSGAMTNSINELLETDCIVVIGSNTTEAHPVTGYRIKQANKMGKNLIVIDPRKIELTNYADEWLKLRPATNVALLNGIARVIYKEGLWDQEFVEARSEGFQDWIESIEGYTPERVQEITGVPKDKLIRTARLIGNSNKVTFVYAMGVTQYTQGTQNVLSIANLAILTGNVGRRGTGVNPLRGQNNVQGACDMGALPNYFPSYQPIEDPVARDKFKKVWGTVPEPKPGLTVTEIIEKAGTGDIRGLYIMGENPAVSDPDADEVERSLEETELLIVQDIFMTETAKLADVVLPATSFAETEGTFTNTERRVQRVRKAVEPPGQAKTDREILTLLANRLELNWNYNNDEEVMDEINKLAPFYGGITFARLENEGLQWPCYHTSHPGTEFLHKDQFSRGKGKFHPVKYIPPSEEPSKKYPLILNTGRWLYHFHTGTMSLRSQRLKWLRDEELAMVNPQVANELDIEDGDIVKIASRRGKVKSKVQVTDHVPQDMVFMTFHFPETLTNRLTTKAKDPICKIPELKSSAVRIEKE</sequence>
<dbReference type="GO" id="GO:0008137">
    <property type="term" value="F:NADH dehydrogenase (ubiquinone) activity"/>
    <property type="evidence" value="ECO:0007669"/>
    <property type="project" value="InterPro"/>
</dbReference>
<evidence type="ECO:0000256" key="5">
    <source>
        <dbReference type="ARBA" id="ARBA00022485"/>
    </source>
</evidence>
<dbReference type="SUPFAM" id="SSF54292">
    <property type="entry name" value="2Fe-2S ferredoxin-like"/>
    <property type="match status" value="1"/>
</dbReference>
<dbReference type="PROSITE" id="PS00198">
    <property type="entry name" value="4FE4S_FER_1"/>
    <property type="match status" value="1"/>
</dbReference>
<feature type="domain" description="4Fe-4S ferredoxin-type" evidence="17">
    <location>
        <begin position="189"/>
        <end position="218"/>
    </location>
</feature>
<dbReference type="Gene3D" id="3.10.20.740">
    <property type="match status" value="1"/>
</dbReference>
<organism evidence="20 21">
    <name type="scientific">Natranaerobius thermophilus (strain ATCC BAA-1301 / DSM 18059 / JW/NM-WN-LF)</name>
    <dbReference type="NCBI Taxonomy" id="457570"/>
    <lineage>
        <taxon>Bacteria</taxon>
        <taxon>Bacillati</taxon>
        <taxon>Bacillota</taxon>
        <taxon>Clostridia</taxon>
        <taxon>Natranaerobiales</taxon>
        <taxon>Natranaerobiaceae</taxon>
        <taxon>Natranaerobius</taxon>
    </lineage>
</organism>
<dbReference type="SUPFAM" id="SSF54862">
    <property type="entry name" value="4Fe-4S ferredoxins"/>
    <property type="match status" value="1"/>
</dbReference>
<evidence type="ECO:0000256" key="3">
    <source>
        <dbReference type="ARBA" id="ARBA00005404"/>
    </source>
</evidence>
<dbReference type="Gene3D" id="3.40.50.740">
    <property type="match status" value="1"/>
</dbReference>
<evidence type="ECO:0000313" key="20">
    <source>
        <dbReference type="EMBL" id="ACB84296.1"/>
    </source>
</evidence>
<evidence type="ECO:0000256" key="11">
    <source>
        <dbReference type="ARBA" id="ARBA00023004"/>
    </source>
</evidence>
<protein>
    <submittedName>
        <fullName evidence="20">Formate dehydrogenase, alpha subunit</fullName>
    </submittedName>
</protein>
<dbReference type="PROSITE" id="PS00641">
    <property type="entry name" value="COMPLEX1_75K_1"/>
    <property type="match status" value="1"/>
</dbReference>
<dbReference type="AlphaFoldDB" id="B2A7A2"/>
<dbReference type="PROSITE" id="PS00932">
    <property type="entry name" value="MOLYBDOPTERIN_PROK_3"/>
    <property type="match status" value="1"/>
</dbReference>
<dbReference type="HOGENOM" id="CLU_000422_4_0_9"/>
<dbReference type="Pfam" id="PF13510">
    <property type="entry name" value="Fer2_4"/>
    <property type="match status" value="1"/>
</dbReference>
<dbReference type="InterPro" id="IPR041924">
    <property type="entry name" value="Formate_Dh-H_N"/>
</dbReference>
<dbReference type="eggNOG" id="COG3383">
    <property type="taxonomic scope" value="Bacteria"/>
</dbReference>
<gene>
    <name evidence="20" type="ordered locus">Nther_0704</name>
</gene>
<dbReference type="InterPro" id="IPR001041">
    <property type="entry name" value="2Fe-2S_ferredoxin-type"/>
</dbReference>
<evidence type="ECO:0000259" key="16">
    <source>
        <dbReference type="PROSITE" id="PS51085"/>
    </source>
</evidence>
<dbReference type="SMART" id="SM00929">
    <property type="entry name" value="NADH-G_4Fe-4S_3"/>
    <property type="match status" value="1"/>
</dbReference>
<evidence type="ECO:0000256" key="14">
    <source>
        <dbReference type="ARBA" id="ARBA00023136"/>
    </source>
</evidence>
<dbReference type="Pfam" id="PF04879">
    <property type="entry name" value="Molybdop_Fe4S4"/>
    <property type="match status" value="1"/>
</dbReference>
<dbReference type="InterPro" id="IPR006478">
    <property type="entry name" value="Formate_DH_asu"/>
</dbReference>
<evidence type="ECO:0000256" key="9">
    <source>
        <dbReference type="ARBA" id="ARBA00022967"/>
    </source>
</evidence>
<keyword evidence="9" id="KW-1278">Translocase</keyword>
<dbReference type="PROSITE" id="PS51085">
    <property type="entry name" value="2FE2S_FER_2"/>
    <property type="match status" value="1"/>
</dbReference>
<dbReference type="GO" id="GO:0042773">
    <property type="term" value="P:ATP synthesis coupled electron transport"/>
    <property type="evidence" value="ECO:0007669"/>
    <property type="project" value="InterPro"/>
</dbReference>
<reference evidence="20 21" key="2">
    <citation type="journal article" date="2011" name="J. Bacteriol.">
        <title>Complete genome sequence of the anaerobic, halophilic alkalithermophile Natranaerobius thermophilus JW/NM-WN-LF.</title>
        <authorList>
            <person name="Zhao B."/>
            <person name="Mesbah N.M."/>
            <person name="Dalin E."/>
            <person name="Goodwin L."/>
            <person name="Nolan M."/>
            <person name="Pitluck S."/>
            <person name="Chertkov O."/>
            <person name="Brettin T.S."/>
            <person name="Han J."/>
            <person name="Larimer F.W."/>
            <person name="Land M.L."/>
            <person name="Hauser L."/>
            <person name="Kyrpides N."/>
            <person name="Wiegel J."/>
        </authorList>
    </citation>
    <scope>NUCLEOTIDE SEQUENCE [LARGE SCALE GENOMIC DNA]</scope>
    <source>
        <strain evidence="21">ATCC BAA-1301 / DSM 18059 / JW/NM-WN-LF</strain>
    </source>
</reference>
<evidence type="ECO:0000256" key="6">
    <source>
        <dbReference type="ARBA" id="ARBA00022714"/>
    </source>
</evidence>
<feature type="domain" description="4Fe-4S Mo/W bis-MGD-type" evidence="18">
    <location>
        <begin position="227"/>
        <end position="282"/>
    </location>
</feature>
<dbReference type="InterPro" id="IPR017900">
    <property type="entry name" value="4Fe4S_Fe_S_CS"/>
</dbReference>
<dbReference type="GO" id="GO:0015942">
    <property type="term" value="P:formate metabolic process"/>
    <property type="evidence" value="ECO:0007669"/>
    <property type="project" value="InterPro"/>
</dbReference>
<dbReference type="Gene3D" id="3.30.70.20">
    <property type="match status" value="1"/>
</dbReference>
<dbReference type="NCBIfam" id="TIGR01591">
    <property type="entry name" value="Fdh-alpha"/>
    <property type="match status" value="1"/>
</dbReference>
<dbReference type="Pfam" id="PF00384">
    <property type="entry name" value="Molybdopterin"/>
    <property type="match status" value="1"/>
</dbReference>
<comment type="subcellular location">
    <subcellularLocation>
        <location evidence="2">Membrane</location>
    </subcellularLocation>
</comment>
<evidence type="ECO:0000256" key="2">
    <source>
        <dbReference type="ARBA" id="ARBA00004370"/>
    </source>
</evidence>
<keyword evidence="5" id="KW-0004">4Fe-4S</keyword>
<dbReference type="Pfam" id="PF22117">
    <property type="entry name" value="Fer4_Nqo3"/>
    <property type="match status" value="1"/>
</dbReference>
<feature type="domain" description="4Fe-4S His(Cys)3-ligated-type" evidence="19">
    <location>
        <begin position="87"/>
        <end position="126"/>
    </location>
</feature>
<feature type="domain" description="4Fe-4S ferredoxin-type" evidence="17">
    <location>
        <begin position="146"/>
        <end position="176"/>
    </location>
</feature>
<dbReference type="Gene3D" id="2.40.40.20">
    <property type="match status" value="1"/>
</dbReference>
<dbReference type="SMART" id="SM00926">
    <property type="entry name" value="Molybdop_Fe4S4"/>
    <property type="match status" value="1"/>
</dbReference>
<dbReference type="InterPro" id="IPR036010">
    <property type="entry name" value="2Fe-2S_ferredoxin-like_sf"/>
</dbReference>
<dbReference type="GO" id="GO:0043546">
    <property type="term" value="F:molybdopterin cofactor binding"/>
    <property type="evidence" value="ECO:0007669"/>
    <property type="project" value="InterPro"/>
</dbReference>
<dbReference type="Gene3D" id="3.40.228.10">
    <property type="entry name" value="Dimethylsulfoxide Reductase, domain 2"/>
    <property type="match status" value="1"/>
</dbReference>
<comment type="similarity">
    <text evidence="4">In the C-terminal section; belongs to the prokaryotic molybdopterin-containing oxidoreductase family.</text>
</comment>
<keyword evidence="10" id="KW-0560">Oxidoreductase</keyword>
<dbReference type="GO" id="GO:0008863">
    <property type="term" value="F:formate dehydrogenase (NAD+) activity"/>
    <property type="evidence" value="ECO:0007669"/>
    <property type="project" value="InterPro"/>
</dbReference>
<evidence type="ECO:0000313" key="21">
    <source>
        <dbReference type="Proteomes" id="UP000001683"/>
    </source>
</evidence>
<keyword evidence="6" id="KW-0001">2Fe-2S</keyword>
<keyword evidence="8" id="KW-0677">Repeat</keyword>
<evidence type="ECO:0000259" key="18">
    <source>
        <dbReference type="PROSITE" id="PS51669"/>
    </source>
</evidence>
<keyword evidence="7" id="KW-0479">Metal-binding</keyword>
<dbReference type="InterPro" id="IPR027467">
    <property type="entry name" value="MopterinOxRdtase_cofactor_BS"/>
</dbReference>
<proteinExistence type="inferred from homology"/>
<evidence type="ECO:0000256" key="15">
    <source>
        <dbReference type="ARBA" id="ARBA00034078"/>
    </source>
</evidence>
<reference evidence="20 21" key="1">
    <citation type="submission" date="2008-04" db="EMBL/GenBank/DDBJ databases">
        <title>Complete sequence of chromosome of Natranaerobius thermophilus JW/NM-WN-LF.</title>
        <authorList>
            <consortium name="US DOE Joint Genome Institute"/>
            <person name="Copeland A."/>
            <person name="Lucas S."/>
            <person name="Lapidus A."/>
            <person name="Glavina del Rio T."/>
            <person name="Dalin E."/>
            <person name="Tice H."/>
            <person name="Bruce D."/>
            <person name="Goodwin L."/>
            <person name="Pitluck S."/>
            <person name="Chertkov O."/>
            <person name="Brettin T."/>
            <person name="Detter J.C."/>
            <person name="Han C."/>
            <person name="Kuske C.R."/>
            <person name="Schmutz J."/>
            <person name="Larimer F."/>
            <person name="Land M."/>
            <person name="Hauser L."/>
            <person name="Kyrpides N."/>
            <person name="Lykidis A."/>
            <person name="Mesbah N.M."/>
            <person name="Wiegel J."/>
        </authorList>
    </citation>
    <scope>NUCLEOTIDE SEQUENCE [LARGE SCALE GENOMIC DNA]</scope>
    <source>
        <strain evidence="21">ATCC BAA-1301 / DSM 18059 / JW/NM-WN-LF</strain>
    </source>
</reference>
<dbReference type="PROSITE" id="PS51839">
    <property type="entry name" value="4FE4S_HC3"/>
    <property type="match status" value="1"/>
</dbReference>
<dbReference type="CDD" id="cd02753">
    <property type="entry name" value="MopB_Formate-Dh-H"/>
    <property type="match status" value="1"/>
</dbReference>
<dbReference type="PROSITE" id="PS51379">
    <property type="entry name" value="4FE4S_FER_2"/>
    <property type="match status" value="2"/>
</dbReference>
<dbReference type="FunFam" id="3.30.70.20:FF:000035">
    <property type="entry name" value="Iron hydrogenase 1"/>
    <property type="match status" value="1"/>
</dbReference>
<dbReference type="GO" id="GO:0046872">
    <property type="term" value="F:metal ion binding"/>
    <property type="evidence" value="ECO:0007669"/>
    <property type="project" value="UniProtKB-KW"/>
</dbReference>
<evidence type="ECO:0000256" key="8">
    <source>
        <dbReference type="ARBA" id="ARBA00022737"/>
    </source>
</evidence>
<dbReference type="InParanoid" id="B2A7A2"/>
<keyword evidence="21" id="KW-1185">Reference proteome</keyword>
<feature type="domain" description="2Fe-2S ferredoxin-type" evidence="16">
    <location>
        <begin position="9"/>
        <end position="87"/>
    </location>
</feature>
<evidence type="ECO:0000256" key="7">
    <source>
        <dbReference type="ARBA" id="ARBA00022723"/>
    </source>
</evidence>
<dbReference type="GO" id="GO:0016020">
    <property type="term" value="C:membrane"/>
    <property type="evidence" value="ECO:0007669"/>
    <property type="project" value="UniProtKB-SubCell"/>
</dbReference>
<dbReference type="InterPro" id="IPR006657">
    <property type="entry name" value="MoPterin_dinucl-bd_dom"/>
</dbReference>
<dbReference type="FunFam" id="3.10.20.740:FF:000004">
    <property type="entry name" value="NADH-quinone oxidoreductase"/>
    <property type="match status" value="1"/>
</dbReference>
<accession>B2A7A2</accession>
<dbReference type="InterPro" id="IPR054351">
    <property type="entry name" value="NADH_UbQ_OxRdtase_ferredoxin"/>
</dbReference>
<dbReference type="EMBL" id="CP001034">
    <property type="protein sequence ID" value="ACB84296.1"/>
    <property type="molecule type" value="Genomic_DNA"/>
</dbReference>
<comment type="cofactor">
    <cofactor evidence="1">
        <name>[4Fe-4S] cluster</name>
        <dbReference type="ChEBI" id="CHEBI:49883"/>
    </cofactor>
</comment>
<dbReference type="PROSITE" id="PS00551">
    <property type="entry name" value="MOLYBDOPTERIN_PROK_1"/>
    <property type="match status" value="1"/>
</dbReference>
<dbReference type="InterPro" id="IPR009010">
    <property type="entry name" value="Asp_de-COase-like_dom_sf"/>
</dbReference>
<dbReference type="InterPro" id="IPR050123">
    <property type="entry name" value="Prok_molybdopt-oxidoreductase"/>
</dbReference>
<dbReference type="KEGG" id="nth:Nther_0704"/>
<name>B2A7A2_NATTJ</name>
<dbReference type="InterPro" id="IPR006655">
    <property type="entry name" value="Mopterin_OxRdtase_prok_CS"/>
</dbReference>
<dbReference type="InterPro" id="IPR019574">
    <property type="entry name" value="NADH_UbQ_OxRdtase_Gsu_4Fe4S-bd"/>
</dbReference>
<evidence type="ECO:0000256" key="4">
    <source>
        <dbReference type="ARBA" id="ARBA00007023"/>
    </source>
</evidence>
<evidence type="ECO:0000259" key="19">
    <source>
        <dbReference type="PROSITE" id="PS51839"/>
    </source>
</evidence>
<dbReference type="PROSITE" id="PS00490">
    <property type="entry name" value="MOLYBDOPTERIN_PROK_2"/>
    <property type="match status" value="1"/>
</dbReference>
<dbReference type="FunFam" id="3.40.228.10:FF:000002">
    <property type="entry name" value="Formate dehydrogenase subunit alpha"/>
    <property type="match status" value="1"/>
</dbReference>
<dbReference type="GO" id="GO:0003954">
    <property type="term" value="F:NADH dehydrogenase activity"/>
    <property type="evidence" value="ECO:0007669"/>
    <property type="project" value="TreeGrafter"/>
</dbReference>
<evidence type="ECO:0000256" key="10">
    <source>
        <dbReference type="ARBA" id="ARBA00023002"/>
    </source>
</evidence>
<dbReference type="InterPro" id="IPR000283">
    <property type="entry name" value="NADH_UbQ_OxRdtase_75kDa_su_CS"/>
</dbReference>
<dbReference type="SUPFAM" id="SSF50692">
    <property type="entry name" value="ADC-like"/>
    <property type="match status" value="1"/>
</dbReference>
<dbReference type="SUPFAM" id="SSF53706">
    <property type="entry name" value="Formate dehydrogenase/DMSO reductase, domains 1-3"/>
    <property type="match status" value="1"/>
</dbReference>
<dbReference type="Gene3D" id="2.20.25.90">
    <property type="entry name" value="ADC-like domains"/>
    <property type="match status" value="1"/>
</dbReference>
<evidence type="ECO:0000259" key="17">
    <source>
        <dbReference type="PROSITE" id="PS51379"/>
    </source>
</evidence>
<keyword evidence="12" id="KW-0411">Iron-sulfur</keyword>
<dbReference type="PANTHER" id="PTHR43105:SF14">
    <property type="entry name" value="FORMATE DEHYDROGENASE H"/>
    <property type="match status" value="1"/>
</dbReference>
<evidence type="ECO:0000256" key="12">
    <source>
        <dbReference type="ARBA" id="ARBA00023014"/>
    </source>
</evidence>
<evidence type="ECO:0000256" key="1">
    <source>
        <dbReference type="ARBA" id="ARBA00001966"/>
    </source>
</evidence>
<comment type="cofactor">
    <cofactor evidence="15">
        <name>[2Fe-2S] cluster</name>
        <dbReference type="ChEBI" id="CHEBI:190135"/>
    </cofactor>
</comment>
<evidence type="ECO:0000256" key="13">
    <source>
        <dbReference type="ARBA" id="ARBA00023027"/>
    </source>
</evidence>
<comment type="similarity">
    <text evidence="3">Belongs to the complex I 75 kDa subunit family.</text>
</comment>
<dbReference type="STRING" id="457570.Nther_0704"/>
<dbReference type="InterPro" id="IPR006656">
    <property type="entry name" value="Mopterin_OxRdtase"/>
</dbReference>
<dbReference type="GO" id="GO:0051539">
    <property type="term" value="F:4 iron, 4 sulfur cluster binding"/>
    <property type="evidence" value="ECO:0007669"/>
    <property type="project" value="UniProtKB-KW"/>
</dbReference>
<dbReference type="GO" id="GO:0051537">
    <property type="term" value="F:2 iron, 2 sulfur cluster binding"/>
    <property type="evidence" value="ECO:0007669"/>
    <property type="project" value="UniProtKB-KW"/>
</dbReference>
<keyword evidence="13" id="KW-0520">NAD</keyword>
<dbReference type="CDD" id="cd00207">
    <property type="entry name" value="fer2"/>
    <property type="match status" value="1"/>
</dbReference>
<dbReference type="InterPro" id="IPR017896">
    <property type="entry name" value="4Fe4S_Fe-S-bd"/>
</dbReference>
<dbReference type="PIRSF" id="PIRSF036643">
    <property type="entry name" value="FDH_alpha"/>
    <property type="match status" value="1"/>
</dbReference>
<dbReference type="Proteomes" id="UP000001683">
    <property type="component" value="Chromosome"/>
</dbReference>
<dbReference type="PROSITE" id="PS51669">
    <property type="entry name" value="4FE4S_MOW_BIS_MGD"/>
    <property type="match status" value="1"/>
</dbReference>
<keyword evidence="14" id="KW-0472">Membrane</keyword>
<dbReference type="InterPro" id="IPR006963">
    <property type="entry name" value="Mopterin_OxRdtase_4Fe-4S_dom"/>
</dbReference>
<dbReference type="Pfam" id="PF01568">
    <property type="entry name" value="Molydop_binding"/>
    <property type="match status" value="1"/>
</dbReference>
<dbReference type="FunCoup" id="B2A7A2">
    <property type="interactions" value="365"/>
</dbReference>